<evidence type="ECO:0008006" key="5">
    <source>
        <dbReference type="Google" id="ProtNLM"/>
    </source>
</evidence>
<dbReference type="PROSITE" id="PS51048">
    <property type="entry name" value="SGS"/>
    <property type="match status" value="1"/>
</dbReference>
<dbReference type="GO" id="GO:0031625">
    <property type="term" value="F:ubiquitin protein ligase binding"/>
    <property type="evidence" value="ECO:0007669"/>
    <property type="project" value="InterPro"/>
</dbReference>
<dbReference type="Pfam" id="PF04969">
    <property type="entry name" value="CS"/>
    <property type="match status" value="1"/>
</dbReference>
<keyword evidence="4" id="KW-1185">Reference proteome</keyword>
<dbReference type="SMR" id="A0A067GET6"/>
<evidence type="ECO:0000259" key="1">
    <source>
        <dbReference type="PROSITE" id="PS51048"/>
    </source>
</evidence>
<dbReference type="Proteomes" id="UP000027120">
    <property type="component" value="Unassembled WGS sequence"/>
</dbReference>
<evidence type="ECO:0000313" key="3">
    <source>
        <dbReference type="EMBL" id="KDO78183.1"/>
    </source>
</evidence>
<feature type="domain" description="SGS" evidence="1">
    <location>
        <begin position="132"/>
        <end position="206"/>
    </location>
</feature>
<dbReference type="PANTHER" id="PTHR47686:SF1">
    <property type="entry name" value="CALCYCLIN-BINDING PROTEIN"/>
    <property type="match status" value="1"/>
</dbReference>
<proteinExistence type="predicted"/>
<dbReference type="AlphaFoldDB" id="A0A067GET6"/>
<dbReference type="InterPro" id="IPR008978">
    <property type="entry name" value="HSP20-like_chaperone"/>
</dbReference>
<organism evidence="3 4">
    <name type="scientific">Citrus sinensis</name>
    <name type="common">Sweet orange</name>
    <name type="synonym">Citrus aurantium var. sinensis</name>
    <dbReference type="NCBI Taxonomy" id="2711"/>
    <lineage>
        <taxon>Eukaryota</taxon>
        <taxon>Viridiplantae</taxon>
        <taxon>Streptophyta</taxon>
        <taxon>Embryophyta</taxon>
        <taxon>Tracheophyta</taxon>
        <taxon>Spermatophyta</taxon>
        <taxon>Magnoliopsida</taxon>
        <taxon>eudicotyledons</taxon>
        <taxon>Gunneridae</taxon>
        <taxon>Pentapetalae</taxon>
        <taxon>rosids</taxon>
        <taxon>malvids</taxon>
        <taxon>Sapindales</taxon>
        <taxon>Rutaceae</taxon>
        <taxon>Aurantioideae</taxon>
        <taxon>Citrus</taxon>
    </lineage>
</organism>
<dbReference type="InterPro" id="IPR037893">
    <property type="entry name" value="CS_CacyBP"/>
</dbReference>
<dbReference type="CDD" id="cd06468">
    <property type="entry name" value="p23_CacyBP"/>
    <property type="match status" value="1"/>
</dbReference>
<dbReference type="InterPro" id="IPR007052">
    <property type="entry name" value="CS_dom"/>
</dbReference>
<feature type="domain" description="CS" evidence="2">
    <location>
        <begin position="57"/>
        <end position="147"/>
    </location>
</feature>
<dbReference type="FunFam" id="2.60.40.790:FF:000040">
    <property type="entry name" value="Calcyclin binding protein"/>
    <property type="match status" value="1"/>
</dbReference>
<dbReference type="GO" id="GO:0015631">
    <property type="term" value="F:tubulin binding"/>
    <property type="evidence" value="ECO:0007669"/>
    <property type="project" value="InterPro"/>
</dbReference>
<protein>
    <recommendedName>
        <fullName evidence="5">Calcyclin-binding protein</fullName>
    </recommendedName>
</protein>
<dbReference type="PANTHER" id="PTHR47686">
    <property type="entry name" value="SGS DOMAIN-CONTAINING PROTEIN"/>
    <property type="match status" value="1"/>
</dbReference>
<dbReference type="InterPro" id="IPR007699">
    <property type="entry name" value="SGS_dom"/>
</dbReference>
<sequence>MLSKPRLIDFVNIPLVASVLPLIKYSLTSILQLSKEEGPAPVPTPAKVSSTPALNYITLGSFSWDQDNEKVKIYISLEGVVQDKMEAEFKQWSFDVKFHDVQGKNYRFTSPRLNQEIVPEKSKVLVKPTRVVIMLFKASKGNWLDLQYKEDKLKPNLDKERDPMAGIMDLMKNMYEEGDDEMKRTIAKAWTDARSGKTADPLKGYP</sequence>
<dbReference type="GO" id="GO:0006950">
    <property type="term" value="P:response to stress"/>
    <property type="evidence" value="ECO:0007669"/>
    <property type="project" value="UniProtKB-ARBA"/>
</dbReference>
<accession>A0A067GET6</accession>
<dbReference type="SUPFAM" id="SSF49764">
    <property type="entry name" value="HSP20-like chaperones"/>
    <property type="match status" value="1"/>
</dbReference>
<dbReference type="Gene3D" id="2.60.40.790">
    <property type="match status" value="1"/>
</dbReference>
<reference evidence="3 4" key="1">
    <citation type="submission" date="2014-04" db="EMBL/GenBank/DDBJ databases">
        <authorList>
            <consortium name="International Citrus Genome Consortium"/>
            <person name="Gmitter F."/>
            <person name="Chen C."/>
            <person name="Farmerie W."/>
            <person name="Harkins T."/>
            <person name="Desany B."/>
            <person name="Mohiuddin M."/>
            <person name="Kodira C."/>
            <person name="Borodovsky M."/>
            <person name="Lomsadze A."/>
            <person name="Burns P."/>
            <person name="Jenkins J."/>
            <person name="Prochnik S."/>
            <person name="Shu S."/>
            <person name="Chapman J."/>
            <person name="Pitluck S."/>
            <person name="Schmutz J."/>
            <person name="Rokhsar D."/>
        </authorList>
    </citation>
    <scope>NUCLEOTIDE SEQUENCE</scope>
</reference>
<name>A0A067GET6_CITSI</name>
<evidence type="ECO:0000313" key="4">
    <source>
        <dbReference type="Proteomes" id="UP000027120"/>
    </source>
</evidence>
<dbReference type="PROSITE" id="PS51203">
    <property type="entry name" value="CS"/>
    <property type="match status" value="1"/>
</dbReference>
<evidence type="ECO:0000259" key="2">
    <source>
        <dbReference type="PROSITE" id="PS51203"/>
    </source>
</evidence>
<gene>
    <name evidence="3" type="ORF">CISIN_1g027364mg</name>
</gene>
<dbReference type="EMBL" id="KK784879">
    <property type="protein sequence ID" value="KDO78183.1"/>
    <property type="molecule type" value="Genomic_DNA"/>
</dbReference>
<dbReference type="GO" id="GO:0044548">
    <property type="term" value="F:S100 protein binding"/>
    <property type="evidence" value="ECO:0007669"/>
    <property type="project" value="InterPro"/>
</dbReference>